<protein>
    <recommendedName>
        <fullName evidence="2">FAD-dependent oxidoreductase domain-containing protein 1</fullName>
    </recommendedName>
</protein>
<dbReference type="Proteomes" id="UP000516437">
    <property type="component" value="Chromosome 1"/>
</dbReference>
<dbReference type="GO" id="GO:0005737">
    <property type="term" value="C:cytoplasm"/>
    <property type="evidence" value="ECO:0007669"/>
    <property type="project" value="TreeGrafter"/>
</dbReference>
<feature type="domain" description="FAD dependent oxidoreductase" evidence="4">
    <location>
        <begin position="7"/>
        <end position="284"/>
    </location>
</feature>
<evidence type="ECO:0000313" key="5">
    <source>
        <dbReference type="EMBL" id="KAB1226724.1"/>
    </source>
</evidence>
<dbReference type="InterPro" id="IPR036188">
    <property type="entry name" value="FAD/NAD-bd_sf"/>
</dbReference>
<dbReference type="PANTHER" id="PTHR13847">
    <property type="entry name" value="SARCOSINE DEHYDROGENASE-RELATED"/>
    <property type="match status" value="1"/>
</dbReference>
<dbReference type="Pfam" id="PF01266">
    <property type="entry name" value="DAO"/>
    <property type="match status" value="1"/>
</dbReference>
<evidence type="ECO:0000256" key="1">
    <source>
        <dbReference type="ARBA" id="ARBA00023002"/>
    </source>
</evidence>
<evidence type="ECO:0000259" key="4">
    <source>
        <dbReference type="Pfam" id="PF01266"/>
    </source>
</evidence>
<dbReference type="PANTHER" id="PTHR13847:SF287">
    <property type="entry name" value="FAD-DEPENDENT OXIDOREDUCTASE DOMAIN-CONTAINING PROTEIN 1"/>
    <property type="match status" value="1"/>
</dbReference>
<dbReference type="InterPro" id="IPR006076">
    <property type="entry name" value="FAD-dep_OxRdtase"/>
</dbReference>
<dbReference type="EMBL" id="RXIC02000019">
    <property type="protein sequence ID" value="KAB1226724.1"/>
    <property type="molecule type" value="Genomic_DNA"/>
</dbReference>
<proteinExistence type="predicted"/>
<evidence type="ECO:0000313" key="6">
    <source>
        <dbReference type="Proteomes" id="UP000516437"/>
    </source>
</evidence>
<evidence type="ECO:0000256" key="3">
    <source>
        <dbReference type="ARBA" id="ARBA00046185"/>
    </source>
</evidence>
<evidence type="ECO:0000256" key="2">
    <source>
        <dbReference type="ARBA" id="ARBA00039785"/>
    </source>
</evidence>
<dbReference type="OrthoDB" id="498204at2759"/>
<dbReference type="SUPFAM" id="SSF54373">
    <property type="entry name" value="FAD-linked reductases, C-terminal domain"/>
    <property type="match status" value="1"/>
</dbReference>
<name>A0A6A1WNH2_9ROSI</name>
<keyword evidence="6" id="KW-1185">Reference proteome</keyword>
<comment type="function">
    <text evidence="3">Required for the assembly of the mitochondrial membrane respiratory chain NADH dehydrogenase (Complex I). Involved in mid-late stages of complex I assembly.</text>
</comment>
<comment type="caution">
    <text evidence="5">The sequence shown here is derived from an EMBL/GenBank/DDBJ whole genome shotgun (WGS) entry which is preliminary data.</text>
</comment>
<dbReference type="GO" id="GO:0016491">
    <property type="term" value="F:oxidoreductase activity"/>
    <property type="evidence" value="ECO:0007669"/>
    <property type="project" value="UniProtKB-KW"/>
</dbReference>
<organism evidence="5 6">
    <name type="scientific">Morella rubra</name>
    <name type="common">Chinese bayberry</name>
    <dbReference type="NCBI Taxonomy" id="262757"/>
    <lineage>
        <taxon>Eukaryota</taxon>
        <taxon>Viridiplantae</taxon>
        <taxon>Streptophyta</taxon>
        <taxon>Embryophyta</taxon>
        <taxon>Tracheophyta</taxon>
        <taxon>Spermatophyta</taxon>
        <taxon>Magnoliopsida</taxon>
        <taxon>eudicotyledons</taxon>
        <taxon>Gunneridae</taxon>
        <taxon>Pentapetalae</taxon>
        <taxon>rosids</taxon>
        <taxon>fabids</taxon>
        <taxon>Fagales</taxon>
        <taxon>Myricaceae</taxon>
        <taxon>Morella</taxon>
    </lineage>
</organism>
<gene>
    <name evidence="5" type="ORF">CJ030_MR1G007963</name>
</gene>
<accession>A0A6A1WNH2</accession>
<dbReference type="Gene3D" id="3.50.50.60">
    <property type="entry name" value="FAD/NAD(P)-binding domain"/>
    <property type="match status" value="1"/>
</dbReference>
<dbReference type="AlphaFoldDB" id="A0A6A1WNH2"/>
<sequence>MWRGMDNEGSLLVGRTTGDSVLLSRRVQQLSEAGLQAEYLSGHDLLKVEPALMVGEHSSAAFLPDDCQLDAHRTVAFIERANRHFSSKGRYAEFYHEPVIRLLRSASCGEFEAVQTSKTTLYSKKAIIVAAGCWSGSLMDELLRESEILLHVPVRPRKGHLLMLENSDVLQLNHGLMEPSMSYHPYDIFSGSSRQFAGFSSEVDERIITGIWKRAVEFFPKLKELPLSEFSKGRKVRVGLRPYIPDGKPMIGPVPGLTNVFLATGHEGGGLAMGLGTAEMVADLVLGNPVRVNNTPFAVQGRCGS</sequence>
<reference evidence="5 6" key="1">
    <citation type="journal article" date="2019" name="Plant Biotechnol. J.">
        <title>The red bayberry genome and genetic basis of sex determination.</title>
        <authorList>
            <person name="Jia H.M."/>
            <person name="Jia H.J."/>
            <person name="Cai Q.L."/>
            <person name="Wang Y."/>
            <person name="Zhao H.B."/>
            <person name="Yang W.F."/>
            <person name="Wang G.Y."/>
            <person name="Li Y.H."/>
            <person name="Zhan D.L."/>
            <person name="Shen Y.T."/>
            <person name="Niu Q.F."/>
            <person name="Chang L."/>
            <person name="Qiu J."/>
            <person name="Zhao L."/>
            <person name="Xie H.B."/>
            <person name="Fu W.Y."/>
            <person name="Jin J."/>
            <person name="Li X.W."/>
            <person name="Jiao Y."/>
            <person name="Zhou C.C."/>
            <person name="Tu T."/>
            <person name="Chai C.Y."/>
            <person name="Gao J.L."/>
            <person name="Fan L.J."/>
            <person name="van de Weg E."/>
            <person name="Wang J.Y."/>
            <person name="Gao Z.S."/>
        </authorList>
    </citation>
    <scope>NUCLEOTIDE SEQUENCE [LARGE SCALE GENOMIC DNA]</scope>
    <source>
        <tissue evidence="5">Leaves</tissue>
    </source>
</reference>
<keyword evidence="1" id="KW-0560">Oxidoreductase</keyword>
<dbReference type="SUPFAM" id="SSF51905">
    <property type="entry name" value="FAD/NAD(P)-binding domain"/>
    <property type="match status" value="1"/>
</dbReference>
<dbReference type="Gene3D" id="3.30.9.10">
    <property type="entry name" value="D-Amino Acid Oxidase, subunit A, domain 2"/>
    <property type="match status" value="1"/>
</dbReference>